<dbReference type="PATRIC" id="fig|1237149.3.peg.3640"/>
<comment type="caution">
    <text evidence="2">The sequence shown here is derived from an EMBL/GenBank/DDBJ whole genome shotgun (WGS) entry which is preliminary data.</text>
</comment>
<dbReference type="Pfam" id="PF11459">
    <property type="entry name" value="AbiEi_3"/>
    <property type="match status" value="1"/>
</dbReference>
<feature type="domain" description="Transcriptional regulator AbiEi antitoxin N-terminal" evidence="1">
    <location>
        <begin position="2"/>
        <end position="85"/>
    </location>
</feature>
<accession>L8JPR4</accession>
<dbReference type="EMBL" id="AMZN01000055">
    <property type="protein sequence ID" value="ELR70193.1"/>
    <property type="molecule type" value="Genomic_DNA"/>
</dbReference>
<gene>
    <name evidence="2" type="ORF">C900_03878</name>
</gene>
<evidence type="ECO:0000313" key="3">
    <source>
        <dbReference type="Proteomes" id="UP000011135"/>
    </source>
</evidence>
<dbReference type="InterPro" id="IPR021561">
    <property type="entry name" value="AbiEi_3"/>
</dbReference>
<dbReference type="AlphaFoldDB" id="L8JPR4"/>
<sequence length="247" mass="28268">MRSQPYGTIFTSSWLVERGYSLDLQKQYKKSNWLESIGSGAMKRTGDDIPLEGALFALQHQLGMHIHIGAKSALGLQGKAHYLKLNASRTSLFGPLKENPPKWFRDQWKDKYSLTQSDFLPVDIGVTDFDFGAYKLKISTPARAIMECLYLAPEKQPLMECYEIMEGLNNLRPNSVQQLLENCNSIKVKRLFLFMAEKAAHQWFRYINTESVDLGKGKRSIVPNGVFDQKYQITLPKELKKKDERGI</sequence>
<evidence type="ECO:0000259" key="1">
    <source>
        <dbReference type="Pfam" id="PF17194"/>
    </source>
</evidence>
<reference evidence="2 3" key="1">
    <citation type="submission" date="2012-12" db="EMBL/GenBank/DDBJ databases">
        <title>Genome assembly of Fulvivirga imtechensis AK7.</title>
        <authorList>
            <person name="Nupur N."/>
            <person name="Khatri I."/>
            <person name="Kumar R."/>
            <person name="Subramanian S."/>
            <person name="Pinnaka A."/>
        </authorList>
    </citation>
    <scope>NUCLEOTIDE SEQUENCE [LARGE SCALE GENOMIC DNA]</scope>
    <source>
        <strain evidence="2 3">AK7</strain>
    </source>
</reference>
<dbReference type="eggNOG" id="COG5340">
    <property type="taxonomic scope" value="Bacteria"/>
</dbReference>
<protein>
    <recommendedName>
        <fullName evidence="1">Transcriptional regulator AbiEi antitoxin N-terminal domain-containing protein</fullName>
    </recommendedName>
</protein>
<dbReference type="STRING" id="1237149.C900_03878"/>
<name>L8JPR4_9BACT</name>
<evidence type="ECO:0000313" key="2">
    <source>
        <dbReference type="EMBL" id="ELR70193.1"/>
    </source>
</evidence>
<dbReference type="Proteomes" id="UP000011135">
    <property type="component" value="Unassembled WGS sequence"/>
</dbReference>
<dbReference type="Pfam" id="PF17194">
    <property type="entry name" value="AbiEi_3_N"/>
    <property type="match status" value="1"/>
</dbReference>
<dbReference type="InterPro" id="IPR033455">
    <property type="entry name" value="AbiEi_3_N"/>
</dbReference>
<proteinExistence type="predicted"/>
<keyword evidence="3" id="KW-1185">Reference proteome</keyword>
<organism evidence="2 3">
    <name type="scientific">Fulvivirga imtechensis AK7</name>
    <dbReference type="NCBI Taxonomy" id="1237149"/>
    <lineage>
        <taxon>Bacteria</taxon>
        <taxon>Pseudomonadati</taxon>
        <taxon>Bacteroidota</taxon>
        <taxon>Cytophagia</taxon>
        <taxon>Cytophagales</taxon>
        <taxon>Fulvivirgaceae</taxon>
        <taxon>Fulvivirga</taxon>
    </lineage>
</organism>